<proteinExistence type="predicted"/>
<keyword evidence="2" id="KW-1185">Reference proteome</keyword>
<gene>
    <name evidence="1" type="ORF">ARMSODRAFT_742090</name>
</gene>
<name>A0A2H3C5K3_9AGAR</name>
<sequence>MQWWPDVRGASLLCLFICFIAFMSHSALSHLFRLLPFSVVLAFAIPCLRCTFLGQTSELACASLQSFGHLFYLYICPCGWFCPDGCFCPDGWSAHTLCSRVESCLWYCHIVFECCIVDLVRLCHI</sequence>
<evidence type="ECO:0000313" key="2">
    <source>
        <dbReference type="Proteomes" id="UP000218334"/>
    </source>
</evidence>
<dbReference type="EMBL" id="KZ293422">
    <property type="protein sequence ID" value="PBK72087.1"/>
    <property type="molecule type" value="Genomic_DNA"/>
</dbReference>
<dbReference type="Proteomes" id="UP000218334">
    <property type="component" value="Unassembled WGS sequence"/>
</dbReference>
<evidence type="ECO:0000313" key="1">
    <source>
        <dbReference type="EMBL" id="PBK72087.1"/>
    </source>
</evidence>
<organism evidence="1 2">
    <name type="scientific">Armillaria solidipes</name>
    <dbReference type="NCBI Taxonomy" id="1076256"/>
    <lineage>
        <taxon>Eukaryota</taxon>
        <taxon>Fungi</taxon>
        <taxon>Dikarya</taxon>
        <taxon>Basidiomycota</taxon>
        <taxon>Agaricomycotina</taxon>
        <taxon>Agaricomycetes</taxon>
        <taxon>Agaricomycetidae</taxon>
        <taxon>Agaricales</taxon>
        <taxon>Marasmiineae</taxon>
        <taxon>Physalacriaceae</taxon>
        <taxon>Armillaria</taxon>
    </lineage>
</organism>
<reference evidence="2" key="1">
    <citation type="journal article" date="2017" name="Nat. Ecol. Evol.">
        <title>Genome expansion and lineage-specific genetic innovations in the forest pathogenic fungi Armillaria.</title>
        <authorList>
            <person name="Sipos G."/>
            <person name="Prasanna A.N."/>
            <person name="Walter M.C."/>
            <person name="O'Connor E."/>
            <person name="Balint B."/>
            <person name="Krizsan K."/>
            <person name="Kiss B."/>
            <person name="Hess J."/>
            <person name="Varga T."/>
            <person name="Slot J."/>
            <person name="Riley R."/>
            <person name="Boka B."/>
            <person name="Rigling D."/>
            <person name="Barry K."/>
            <person name="Lee J."/>
            <person name="Mihaltcheva S."/>
            <person name="LaButti K."/>
            <person name="Lipzen A."/>
            <person name="Waldron R."/>
            <person name="Moloney N.M."/>
            <person name="Sperisen C."/>
            <person name="Kredics L."/>
            <person name="Vagvoelgyi C."/>
            <person name="Patrignani A."/>
            <person name="Fitzpatrick D."/>
            <person name="Nagy I."/>
            <person name="Doyle S."/>
            <person name="Anderson J.B."/>
            <person name="Grigoriev I.V."/>
            <person name="Gueldener U."/>
            <person name="Muensterkoetter M."/>
            <person name="Nagy L.G."/>
        </authorList>
    </citation>
    <scope>NUCLEOTIDE SEQUENCE [LARGE SCALE GENOMIC DNA]</scope>
    <source>
        <strain evidence="2">28-4</strain>
    </source>
</reference>
<dbReference type="AlphaFoldDB" id="A0A2H3C5K3"/>
<protein>
    <submittedName>
        <fullName evidence="1">Uncharacterized protein</fullName>
    </submittedName>
</protein>
<accession>A0A2H3C5K3</accession>